<dbReference type="InterPro" id="IPR014001">
    <property type="entry name" value="Helicase_ATP-bd"/>
</dbReference>
<evidence type="ECO:0000256" key="13">
    <source>
        <dbReference type="ARBA" id="ARBA00034808"/>
    </source>
</evidence>
<sequence length="684" mass="77446">MNELQKPVNHIAGIGPSRARDLALLGIYTVSDLISYYPFRYDDRTVQSGHMLQHDSRQTVEAVVEAPPTVRHKGRLVIVSARVRTTDGLPLTAIWFNQLFVREKLLPGTQVTLTGKFDARQRSLVVSQYELAHADQSVHSNRLVPIYEVRGELTPKILRSLLARALKQYGPLLDDPLPYSLMTKYKLLSRQEATLQIHFPKDAESLRQARRRLIFEEFFLFQLKLQSFRHLHKTNQPGVAHPVDDRLWSDYEKRLPFALTEGQTQVMQEILQDMRQPHPMNRLLQGDVGSGKTVVAFCAMYAAVRAGFQAAMMVPTEILAEQHYESAVRLFAGSEVKVGLLTGSTRDKERKELLDKLAAGDIDLVIGTHAILEEGVQFANLSLVVTDEQHRFGVEQRSIFRQKGHHPDVLFMSATPIPRTLAMTLFGDLDVSVLEQMPEGRQPIQTYWVAARQEEQVIRFLRQELAKGRQAYIVAPLVEESEKIQGVENAVELYKRLLDPLAGFQVGLMHGRLSGREKDEVMRRFKANELQVLVSTTVIEVGVNVPNATVMVIYNADRFGLAQLHQLRGRVGRGEHASRCILVADPLTDAGKQRMQAMVETQNGFILAEKDLELRGPGEFFGIRQSGMPEFKLGDLVNDANIMKVAREEAQRLTEQSDFWILPEYQGLVDYLKQERVLQAPIPD</sequence>
<evidence type="ECO:0000313" key="18">
    <source>
        <dbReference type="EMBL" id="BCJ85134.1"/>
    </source>
</evidence>
<keyword evidence="9 15" id="KW-0233">DNA recombination</keyword>
<dbReference type="AlphaFoldDB" id="A0A7I8D4W8"/>
<dbReference type="PANTHER" id="PTHR47964:SF1">
    <property type="entry name" value="ATP-DEPENDENT DNA HELICASE HOMOLOG RECG, CHLOROPLASTIC"/>
    <property type="match status" value="1"/>
</dbReference>
<dbReference type="SUPFAM" id="SSF52540">
    <property type="entry name" value="P-loop containing nucleoside triphosphate hydrolases"/>
    <property type="match status" value="2"/>
</dbReference>
<evidence type="ECO:0000256" key="2">
    <source>
        <dbReference type="ARBA" id="ARBA00017846"/>
    </source>
</evidence>
<dbReference type="SMART" id="SM00490">
    <property type="entry name" value="HELICc"/>
    <property type="match status" value="2"/>
</dbReference>
<evidence type="ECO:0000259" key="16">
    <source>
        <dbReference type="PROSITE" id="PS51192"/>
    </source>
</evidence>
<organism evidence="18 19">
    <name type="scientific">Effusibacillus dendaii</name>
    <dbReference type="NCBI Taxonomy" id="2743772"/>
    <lineage>
        <taxon>Bacteria</taxon>
        <taxon>Bacillati</taxon>
        <taxon>Bacillota</taxon>
        <taxon>Bacilli</taxon>
        <taxon>Bacillales</taxon>
        <taxon>Alicyclobacillaceae</taxon>
        <taxon>Effusibacillus</taxon>
    </lineage>
</organism>
<reference evidence="18 19" key="1">
    <citation type="submission" date="2020-08" db="EMBL/GenBank/DDBJ databases">
        <title>Complete Genome Sequence of Effusibacillus dendaii Strain skT53, Isolated from Farmland soil.</title>
        <authorList>
            <person name="Konishi T."/>
            <person name="Kawasaki H."/>
        </authorList>
    </citation>
    <scope>NUCLEOTIDE SEQUENCE [LARGE SCALE GENOMIC DNA]</scope>
    <source>
        <strain evidence="19">skT53</strain>
    </source>
</reference>
<evidence type="ECO:0000256" key="9">
    <source>
        <dbReference type="ARBA" id="ARBA00023172"/>
    </source>
</evidence>
<dbReference type="CDD" id="cd17992">
    <property type="entry name" value="DEXHc_RecG"/>
    <property type="match status" value="1"/>
</dbReference>
<dbReference type="GO" id="GO:0003677">
    <property type="term" value="F:DNA binding"/>
    <property type="evidence" value="ECO:0007669"/>
    <property type="project" value="UniProtKB-KW"/>
</dbReference>
<dbReference type="GO" id="GO:0006310">
    <property type="term" value="P:DNA recombination"/>
    <property type="evidence" value="ECO:0007669"/>
    <property type="project" value="UniProtKB-UniRule"/>
</dbReference>
<keyword evidence="6 15" id="KW-0347">Helicase</keyword>
<dbReference type="GO" id="GO:0043138">
    <property type="term" value="F:3'-5' DNA helicase activity"/>
    <property type="evidence" value="ECO:0007669"/>
    <property type="project" value="UniProtKB-EC"/>
</dbReference>
<feature type="domain" description="Helicase C-terminal" evidence="17">
    <location>
        <begin position="453"/>
        <end position="618"/>
    </location>
</feature>
<dbReference type="SUPFAM" id="SSF50249">
    <property type="entry name" value="Nucleic acid-binding proteins"/>
    <property type="match status" value="1"/>
</dbReference>
<dbReference type="KEGG" id="eff:skT53_01190"/>
<dbReference type="GO" id="GO:0005524">
    <property type="term" value="F:ATP binding"/>
    <property type="evidence" value="ECO:0007669"/>
    <property type="project" value="UniProtKB-KW"/>
</dbReference>
<keyword evidence="19" id="KW-1185">Reference proteome</keyword>
<comment type="catalytic activity">
    <reaction evidence="14 15">
        <text>ATP + H2O = ADP + phosphate + H(+)</text>
        <dbReference type="Rhea" id="RHEA:13065"/>
        <dbReference type="ChEBI" id="CHEBI:15377"/>
        <dbReference type="ChEBI" id="CHEBI:15378"/>
        <dbReference type="ChEBI" id="CHEBI:30616"/>
        <dbReference type="ChEBI" id="CHEBI:43474"/>
        <dbReference type="ChEBI" id="CHEBI:456216"/>
        <dbReference type="EC" id="5.6.2.4"/>
    </reaction>
</comment>
<keyword evidence="10 15" id="KW-0234">DNA repair</keyword>
<dbReference type="SMART" id="SM00487">
    <property type="entry name" value="DEXDc"/>
    <property type="match status" value="1"/>
</dbReference>
<keyword evidence="11" id="KW-0413">Isomerase</keyword>
<keyword evidence="7 15" id="KW-0067">ATP-binding</keyword>
<dbReference type="Proteomes" id="UP000593802">
    <property type="component" value="Chromosome"/>
</dbReference>
<dbReference type="NCBIfam" id="NF008168">
    <property type="entry name" value="PRK10917.2-2"/>
    <property type="match status" value="1"/>
</dbReference>
<name>A0A7I8D4W8_9BACL</name>
<protein>
    <recommendedName>
        <fullName evidence="2 15">ATP-dependent DNA helicase RecG</fullName>
        <ecNumber evidence="13 15">5.6.2.4</ecNumber>
    </recommendedName>
</protein>
<dbReference type="PANTHER" id="PTHR47964">
    <property type="entry name" value="ATP-DEPENDENT DNA HELICASE HOMOLOG RECG, CHLOROPLASTIC"/>
    <property type="match status" value="1"/>
</dbReference>
<dbReference type="Pfam" id="PF19833">
    <property type="entry name" value="RecG_dom3_C"/>
    <property type="match status" value="1"/>
</dbReference>
<dbReference type="InterPro" id="IPR011545">
    <property type="entry name" value="DEAD/DEAH_box_helicase_dom"/>
</dbReference>
<dbReference type="NCBIfam" id="NF008165">
    <property type="entry name" value="PRK10917.1-3"/>
    <property type="match status" value="1"/>
</dbReference>
<evidence type="ECO:0000256" key="11">
    <source>
        <dbReference type="ARBA" id="ARBA00023235"/>
    </source>
</evidence>
<evidence type="ECO:0000256" key="15">
    <source>
        <dbReference type="RuleBase" id="RU363016"/>
    </source>
</evidence>
<dbReference type="CDD" id="cd18811">
    <property type="entry name" value="SF2_C_RecG"/>
    <property type="match status" value="1"/>
</dbReference>
<evidence type="ECO:0000256" key="8">
    <source>
        <dbReference type="ARBA" id="ARBA00023125"/>
    </source>
</evidence>
<dbReference type="RefSeq" id="WP_200759293.1">
    <property type="nucleotide sequence ID" value="NZ_AP023366.1"/>
</dbReference>
<evidence type="ECO:0000256" key="10">
    <source>
        <dbReference type="ARBA" id="ARBA00023204"/>
    </source>
</evidence>
<evidence type="ECO:0000256" key="3">
    <source>
        <dbReference type="ARBA" id="ARBA00022741"/>
    </source>
</evidence>
<evidence type="ECO:0000256" key="14">
    <source>
        <dbReference type="ARBA" id="ARBA00048988"/>
    </source>
</evidence>
<keyword evidence="8" id="KW-0238">DNA-binding</keyword>
<keyword evidence="5 15" id="KW-0378">Hydrolase</keyword>
<dbReference type="PROSITE" id="PS51194">
    <property type="entry name" value="HELICASE_CTER"/>
    <property type="match status" value="1"/>
</dbReference>
<evidence type="ECO:0000256" key="7">
    <source>
        <dbReference type="ARBA" id="ARBA00022840"/>
    </source>
</evidence>
<dbReference type="NCBIfam" id="TIGR00643">
    <property type="entry name" value="recG"/>
    <property type="match status" value="1"/>
</dbReference>
<evidence type="ECO:0000256" key="1">
    <source>
        <dbReference type="ARBA" id="ARBA00007504"/>
    </source>
</evidence>
<dbReference type="InterPro" id="IPR033454">
    <property type="entry name" value="RecG_wedge"/>
</dbReference>
<proteinExistence type="inferred from homology"/>
<comment type="similarity">
    <text evidence="1 15">Belongs to the helicase family. RecG subfamily.</text>
</comment>
<dbReference type="GO" id="GO:0006281">
    <property type="term" value="P:DNA repair"/>
    <property type="evidence" value="ECO:0007669"/>
    <property type="project" value="UniProtKB-UniRule"/>
</dbReference>
<dbReference type="Gene3D" id="2.40.50.140">
    <property type="entry name" value="Nucleic acid-binding proteins"/>
    <property type="match status" value="1"/>
</dbReference>
<evidence type="ECO:0000256" key="5">
    <source>
        <dbReference type="ARBA" id="ARBA00022801"/>
    </source>
</evidence>
<dbReference type="InterPro" id="IPR047112">
    <property type="entry name" value="RecG/Mfd"/>
</dbReference>
<dbReference type="Pfam" id="PF17191">
    <property type="entry name" value="RecG_wedge"/>
    <property type="match status" value="1"/>
</dbReference>
<dbReference type="InterPro" id="IPR027417">
    <property type="entry name" value="P-loop_NTPase"/>
</dbReference>
<dbReference type="EC" id="5.6.2.4" evidence="13 15"/>
<keyword evidence="3 15" id="KW-0547">Nucleotide-binding</keyword>
<evidence type="ECO:0000313" key="19">
    <source>
        <dbReference type="Proteomes" id="UP000593802"/>
    </source>
</evidence>
<dbReference type="Gene3D" id="3.40.50.300">
    <property type="entry name" value="P-loop containing nucleotide triphosphate hydrolases"/>
    <property type="match status" value="2"/>
</dbReference>
<accession>A0A7I8D4W8</accession>
<dbReference type="Pfam" id="PF00270">
    <property type="entry name" value="DEAD"/>
    <property type="match status" value="1"/>
</dbReference>
<dbReference type="Pfam" id="PF00271">
    <property type="entry name" value="Helicase_C"/>
    <property type="match status" value="1"/>
</dbReference>
<dbReference type="InterPro" id="IPR001650">
    <property type="entry name" value="Helicase_C-like"/>
</dbReference>
<gene>
    <name evidence="18" type="primary">recG</name>
    <name evidence="18" type="ORF">skT53_01190</name>
</gene>
<evidence type="ECO:0000256" key="12">
    <source>
        <dbReference type="ARBA" id="ARBA00034617"/>
    </source>
</evidence>
<evidence type="ECO:0000259" key="17">
    <source>
        <dbReference type="PROSITE" id="PS51194"/>
    </source>
</evidence>
<dbReference type="InterPro" id="IPR045562">
    <property type="entry name" value="RecG_dom3_C"/>
</dbReference>
<dbReference type="PROSITE" id="PS51192">
    <property type="entry name" value="HELICASE_ATP_BIND_1"/>
    <property type="match status" value="1"/>
</dbReference>
<comment type="catalytic activity">
    <reaction evidence="12 15">
        <text>Couples ATP hydrolysis with the unwinding of duplex DNA by translocating in the 3'-5' direction.</text>
        <dbReference type="EC" id="5.6.2.4"/>
    </reaction>
</comment>
<comment type="function">
    <text evidence="15">Plays a critical role in recombination and DNA repair. Helps process Holliday junction intermediates to mature products by catalyzing branch migration. Has replication fork regression activity, unwinds stalled or blocked replication forks to make a HJ that can be resolved. Has a DNA unwinding activity characteristic of a DNA helicase with 3'-5' polarity.</text>
</comment>
<dbReference type="InterPro" id="IPR012340">
    <property type="entry name" value="NA-bd_OB-fold"/>
</dbReference>
<dbReference type="EMBL" id="AP023366">
    <property type="protein sequence ID" value="BCJ85134.1"/>
    <property type="molecule type" value="Genomic_DNA"/>
</dbReference>
<dbReference type="GO" id="GO:0016787">
    <property type="term" value="F:hydrolase activity"/>
    <property type="evidence" value="ECO:0007669"/>
    <property type="project" value="UniProtKB-KW"/>
</dbReference>
<keyword evidence="4 15" id="KW-0227">DNA damage</keyword>
<evidence type="ECO:0000256" key="6">
    <source>
        <dbReference type="ARBA" id="ARBA00022806"/>
    </source>
</evidence>
<feature type="domain" description="Helicase ATP-binding" evidence="16">
    <location>
        <begin position="273"/>
        <end position="434"/>
    </location>
</feature>
<evidence type="ECO:0000256" key="4">
    <source>
        <dbReference type="ARBA" id="ARBA00022763"/>
    </source>
</evidence>
<dbReference type="InterPro" id="IPR004609">
    <property type="entry name" value="ATP-dep_DNA_helicase_RecG"/>
</dbReference>